<dbReference type="AlphaFoldDB" id="A0A4Q2DXW6"/>
<dbReference type="CDD" id="cd00067">
    <property type="entry name" value="GAL4"/>
    <property type="match status" value="1"/>
</dbReference>
<dbReference type="OrthoDB" id="424974at2759"/>
<dbReference type="PANTHER" id="PTHR31001:SF56">
    <property type="entry name" value="ZN(2)-C6 FUNGAL-TYPE DOMAIN-CONTAINING PROTEIN"/>
    <property type="match status" value="1"/>
</dbReference>
<dbReference type="GO" id="GO:0008270">
    <property type="term" value="F:zinc ion binding"/>
    <property type="evidence" value="ECO:0007669"/>
    <property type="project" value="InterPro"/>
</dbReference>
<feature type="compositionally biased region" description="Low complexity" evidence="4">
    <location>
        <begin position="159"/>
        <end position="168"/>
    </location>
</feature>
<evidence type="ECO:0000256" key="1">
    <source>
        <dbReference type="ARBA" id="ARBA00004123"/>
    </source>
</evidence>
<feature type="region of interest" description="Disordered" evidence="4">
    <location>
        <begin position="130"/>
        <end position="171"/>
    </location>
</feature>
<dbReference type="PROSITE" id="PS00463">
    <property type="entry name" value="ZN2_CY6_FUNGAL_1"/>
    <property type="match status" value="1"/>
</dbReference>
<dbReference type="EMBL" id="SDEE01000009">
    <property type="protein sequence ID" value="RXW25123.1"/>
    <property type="molecule type" value="Genomic_DNA"/>
</dbReference>
<sequence>MPPEPTKAKSKHRPSRKELDEYQVNKTHDKELEMKRNRGQASCAECRRLKIKCNRQIPCHSCQLRGCADLCPNESLSTGQRFILAAEEDLSSKISTLSSRIRQLEDALSTLQAELSTEPHPLLAAELVSSQDNPSADSYSKMHGEPVGGESSKRGGSGQISNSGSNTGEVINTSGMRFIPRLGVSQFFGSTGGSKLSSNQESPDFDTVTSGPPYFFLPSSEDISANTSAVDLSTTHSLASVSNLSLLSSAVSSTPLDQLTDVQNMSRSSVDIIADFYMVFPKTVEDSASS</sequence>
<proteinExistence type="predicted"/>
<dbReference type="GO" id="GO:0000981">
    <property type="term" value="F:DNA-binding transcription factor activity, RNA polymerase II-specific"/>
    <property type="evidence" value="ECO:0007669"/>
    <property type="project" value="InterPro"/>
</dbReference>
<evidence type="ECO:0000313" key="6">
    <source>
        <dbReference type="EMBL" id="RXW25123.1"/>
    </source>
</evidence>
<evidence type="ECO:0000256" key="4">
    <source>
        <dbReference type="SAM" id="MobiDB-lite"/>
    </source>
</evidence>
<dbReference type="PROSITE" id="PS50048">
    <property type="entry name" value="ZN2_CY6_FUNGAL_2"/>
    <property type="match status" value="1"/>
</dbReference>
<evidence type="ECO:0000313" key="7">
    <source>
        <dbReference type="Proteomes" id="UP000290288"/>
    </source>
</evidence>
<dbReference type="GO" id="GO:0005634">
    <property type="term" value="C:nucleus"/>
    <property type="evidence" value="ECO:0007669"/>
    <property type="project" value="UniProtKB-SubCell"/>
</dbReference>
<dbReference type="SUPFAM" id="SSF57701">
    <property type="entry name" value="Zn2/Cys6 DNA-binding domain"/>
    <property type="match status" value="1"/>
</dbReference>
<protein>
    <recommendedName>
        <fullName evidence="5">Zn(2)-C6 fungal-type domain-containing protein</fullName>
    </recommendedName>
</protein>
<evidence type="ECO:0000259" key="5">
    <source>
        <dbReference type="PROSITE" id="PS50048"/>
    </source>
</evidence>
<dbReference type="InterPro" id="IPR001138">
    <property type="entry name" value="Zn2Cys6_DnaBD"/>
</dbReference>
<dbReference type="Gene3D" id="4.10.240.10">
    <property type="entry name" value="Zn(2)-C6 fungal-type DNA-binding domain"/>
    <property type="match status" value="1"/>
</dbReference>
<evidence type="ECO:0000256" key="3">
    <source>
        <dbReference type="SAM" id="Coils"/>
    </source>
</evidence>
<keyword evidence="2" id="KW-0539">Nucleus</keyword>
<dbReference type="Pfam" id="PF00172">
    <property type="entry name" value="Zn_clus"/>
    <property type="match status" value="1"/>
</dbReference>
<gene>
    <name evidence="6" type="ORF">EST38_g747</name>
</gene>
<keyword evidence="3" id="KW-0175">Coiled coil</keyword>
<name>A0A4Q2DXW6_9AGAR</name>
<keyword evidence="7" id="KW-1185">Reference proteome</keyword>
<dbReference type="InterPro" id="IPR050613">
    <property type="entry name" value="Sec_Metabolite_Reg"/>
</dbReference>
<dbReference type="Proteomes" id="UP000290288">
    <property type="component" value="Unassembled WGS sequence"/>
</dbReference>
<reference evidence="6 7" key="1">
    <citation type="submission" date="2019-01" db="EMBL/GenBank/DDBJ databases">
        <title>Draft genome sequence of Psathyrella aberdarensis IHI B618.</title>
        <authorList>
            <person name="Buettner E."/>
            <person name="Kellner H."/>
        </authorList>
    </citation>
    <scope>NUCLEOTIDE SEQUENCE [LARGE SCALE GENOMIC DNA]</scope>
    <source>
        <strain evidence="6 7">IHI B618</strain>
    </source>
</reference>
<comment type="subcellular location">
    <subcellularLocation>
        <location evidence="1">Nucleus</location>
    </subcellularLocation>
</comment>
<dbReference type="PANTHER" id="PTHR31001">
    <property type="entry name" value="UNCHARACTERIZED TRANSCRIPTIONAL REGULATORY PROTEIN"/>
    <property type="match status" value="1"/>
</dbReference>
<evidence type="ECO:0000256" key="2">
    <source>
        <dbReference type="ARBA" id="ARBA00023242"/>
    </source>
</evidence>
<comment type="caution">
    <text evidence="6">The sequence shown here is derived from an EMBL/GenBank/DDBJ whole genome shotgun (WGS) entry which is preliminary data.</text>
</comment>
<dbReference type="SMART" id="SM00066">
    <property type="entry name" value="GAL4"/>
    <property type="match status" value="1"/>
</dbReference>
<organism evidence="6 7">
    <name type="scientific">Candolleomyces aberdarensis</name>
    <dbReference type="NCBI Taxonomy" id="2316362"/>
    <lineage>
        <taxon>Eukaryota</taxon>
        <taxon>Fungi</taxon>
        <taxon>Dikarya</taxon>
        <taxon>Basidiomycota</taxon>
        <taxon>Agaricomycotina</taxon>
        <taxon>Agaricomycetes</taxon>
        <taxon>Agaricomycetidae</taxon>
        <taxon>Agaricales</taxon>
        <taxon>Agaricineae</taxon>
        <taxon>Psathyrellaceae</taxon>
        <taxon>Candolleomyces</taxon>
    </lineage>
</organism>
<dbReference type="InterPro" id="IPR036864">
    <property type="entry name" value="Zn2-C6_fun-type_DNA-bd_sf"/>
</dbReference>
<feature type="domain" description="Zn(2)-C6 fungal-type" evidence="5">
    <location>
        <begin position="42"/>
        <end position="71"/>
    </location>
</feature>
<accession>A0A4Q2DXW6</accession>
<feature type="coiled-coil region" evidence="3">
    <location>
        <begin position="87"/>
        <end position="114"/>
    </location>
</feature>
<feature type="region of interest" description="Disordered" evidence="4">
    <location>
        <begin position="1"/>
        <end position="32"/>
    </location>
</feature>